<evidence type="ECO:0000256" key="1">
    <source>
        <dbReference type="ARBA" id="ARBA00006484"/>
    </source>
</evidence>
<dbReference type="Pfam" id="PF13561">
    <property type="entry name" value="adh_short_C2"/>
    <property type="match status" value="1"/>
</dbReference>
<name>A0ABY0UHB9_9PSED</name>
<organism evidence="3 4">
    <name type="scientific">Pseudomonas trivialis</name>
    <dbReference type="NCBI Taxonomy" id="200450"/>
    <lineage>
        <taxon>Bacteria</taxon>
        <taxon>Pseudomonadati</taxon>
        <taxon>Pseudomonadota</taxon>
        <taxon>Gammaproteobacteria</taxon>
        <taxon>Pseudomonadales</taxon>
        <taxon>Pseudomonadaceae</taxon>
        <taxon>Pseudomonas</taxon>
    </lineage>
</organism>
<evidence type="ECO:0000313" key="3">
    <source>
        <dbReference type="EMBL" id="SDS68048.1"/>
    </source>
</evidence>
<dbReference type="Proteomes" id="UP000183126">
    <property type="component" value="Chromosome I"/>
</dbReference>
<gene>
    <name evidence="3" type="ORF">SAMN04490205_3274</name>
</gene>
<dbReference type="SUPFAM" id="SSF51735">
    <property type="entry name" value="NAD(P)-binding Rossmann-fold domains"/>
    <property type="match status" value="1"/>
</dbReference>
<dbReference type="PRINTS" id="PR00080">
    <property type="entry name" value="SDRFAMILY"/>
</dbReference>
<reference evidence="3 4" key="1">
    <citation type="submission" date="2016-10" db="EMBL/GenBank/DDBJ databases">
        <authorList>
            <person name="Varghese N."/>
            <person name="Submissions S."/>
        </authorList>
    </citation>
    <scope>NUCLEOTIDE SEQUENCE [LARGE SCALE GENOMIC DNA]</scope>
    <source>
        <strain evidence="3 4">BS3111</strain>
    </source>
</reference>
<dbReference type="PRINTS" id="PR00081">
    <property type="entry name" value="GDHRDH"/>
</dbReference>
<dbReference type="EMBL" id="LT629760">
    <property type="protein sequence ID" value="SDS68048.1"/>
    <property type="molecule type" value="Genomic_DNA"/>
</dbReference>
<dbReference type="PROSITE" id="PS00061">
    <property type="entry name" value="ADH_SHORT"/>
    <property type="match status" value="1"/>
</dbReference>
<dbReference type="InterPro" id="IPR002347">
    <property type="entry name" value="SDR_fam"/>
</dbReference>
<proteinExistence type="inferred from homology"/>
<comment type="similarity">
    <text evidence="1">Belongs to the short-chain dehydrogenases/reductases (SDR) family.</text>
</comment>
<protein>
    <submittedName>
        <fullName evidence="3">Glucose 1-dehydrogenase</fullName>
    </submittedName>
</protein>
<dbReference type="InterPro" id="IPR036291">
    <property type="entry name" value="NAD(P)-bd_dom_sf"/>
</dbReference>
<evidence type="ECO:0000256" key="2">
    <source>
        <dbReference type="ARBA" id="ARBA00023002"/>
    </source>
</evidence>
<accession>A0ABY0UHB9</accession>
<dbReference type="PANTHER" id="PTHR43639">
    <property type="entry name" value="OXIDOREDUCTASE, SHORT-CHAIN DEHYDROGENASE/REDUCTASE FAMILY (AFU_ORTHOLOGUE AFUA_5G02870)"/>
    <property type="match status" value="1"/>
</dbReference>
<keyword evidence="4" id="KW-1185">Reference proteome</keyword>
<dbReference type="Gene3D" id="3.40.50.720">
    <property type="entry name" value="NAD(P)-binding Rossmann-like Domain"/>
    <property type="match status" value="1"/>
</dbReference>
<sequence>MALNFRSCPSVSTRDFQQSVGGPMQISLQQQVALVTGASSGIGAGAAKALAEAGAAVVLNYNAQAAPAQALAAQINAGGGRAIAIGGDVSKEADVERLFAQSLDAFGHLDILVANSGLQKDANLVDMTLDDWNTVIGVNLTGQFLCARAAVRIFNRQGVREGVSRAAGKIIHMSSVHQLIPWAGHVNYAASKGGVEMLMRTLAQEVSEQRIRINGIAPGAIRTAINRAATEGAAEKELLKLIPYGRVGDVEDVANAVVWLASDASDYVVGSTLFIDGGMSLYPEFRGNG</sequence>
<dbReference type="InterPro" id="IPR020904">
    <property type="entry name" value="Sc_DH/Rdtase_CS"/>
</dbReference>
<keyword evidence="2" id="KW-0560">Oxidoreductase</keyword>
<dbReference type="PANTHER" id="PTHR43639:SF1">
    <property type="entry name" value="SHORT-CHAIN DEHYDROGENASE_REDUCTASE FAMILY PROTEIN"/>
    <property type="match status" value="1"/>
</dbReference>
<evidence type="ECO:0000313" key="4">
    <source>
        <dbReference type="Proteomes" id="UP000183126"/>
    </source>
</evidence>